<feature type="compositionally biased region" description="Basic and acidic residues" evidence="11">
    <location>
        <begin position="81"/>
        <end position="94"/>
    </location>
</feature>
<dbReference type="InterPro" id="IPR032675">
    <property type="entry name" value="LRR_dom_sf"/>
</dbReference>
<keyword evidence="10" id="KW-0325">Glycoprotein</keyword>
<protein>
    <recommendedName>
        <fullName evidence="14">Leucine-rich repeat-containing N-terminal plant-type domain-containing protein</fullName>
    </recommendedName>
</protein>
<dbReference type="STRING" id="3871.A0A4P1R5C0"/>
<keyword evidence="5" id="KW-0732">Signal</keyword>
<evidence type="ECO:0000256" key="4">
    <source>
        <dbReference type="ARBA" id="ARBA00022692"/>
    </source>
</evidence>
<dbReference type="SUPFAM" id="SSF52058">
    <property type="entry name" value="L domain-like"/>
    <property type="match status" value="1"/>
</dbReference>
<keyword evidence="2" id="KW-0597">Phosphoprotein</keyword>
<accession>A0A4P1R5C0</accession>
<reference evidence="12 13" key="1">
    <citation type="journal article" date="2017" name="Plant Biotechnol. J.">
        <title>A comprehensive draft genome sequence for lupin (Lupinus angustifolius), an emerging health food: insights into plant-microbe interactions and legume evolution.</title>
        <authorList>
            <person name="Hane J.K."/>
            <person name="Ming Y."/>
            <person name="Kamphuis L.G."/>
            <person name="Nelson M.N."/>
            <person name="Garg G."/>
            <person name="Atkins C.A."/>
            <person name="Bayer P.E."/>
            <person name="Bravo A."/>
            <person name="Bringans S."/>
            <person name="Cannon S."/>
            <person name="Edwards D."/>
            <person name="Foley R."/>
            <person name="Gao L.L."/>
            <person name="Harrison M.J."/>
            <person name="Huang W."/>
            <person name="Hurgobin B."/>
            <person name="Li S."/>
            <person name="Liu C.W."/>
            <person name="McGrath A."/>
            <person name="Morahan G."/>
            <person name="Murray J."/>
            <person name="Weller J."/>
            <person name="Jian J."/>
            <person name="Singh K.B."/>
        </authorList>
    </citation>
    <scope>NUCLEOTIDE SEQUENCE [LARGE SCALE GENOMIC DNA]</scope>
    <source>
        <strain evidence="13">cv. Tanjil</strain>
        <tissue evidence="12">Whole plant</tissue>
    </source>
</reference>
<gene>
    <name evidence="12" type="ORF">TanjilG_19409</name>
</gene>
<evidence type="ECO:0000256" key="2">
    <source>
        <dbReference type="ARBA" id="ARBA00022553"/>
    </source>
</evidence>
<evidence type="ECO:0000256" key="7">
    <source>
        <dbReference type="ARBA" id="ARBA00022989"/>
    </source>
</evidence>
<dbReference type="FunFam" id="3.80.10.10:FF:000722">
    <property type="entry name" value="Leucine-rich repeat receptor-like protein kinase"/>
    <property type="match status" value="1"/>
</dbReference>
<comment type="subcellular location">
    <subcellularLocation>
        <location evidence="1">Membrane</location>
        <topology evidence="1">Single-pass type I membrane protein</topology>
    </subcellularLocation>
</comment>
<dbReference type="EMBL" id="CM007371">
    <property type="protein sequence ID" value="OIW01483.1"/>
    <property type="molecule type" value="Genomic_DNA"/>
</dbReference>
<dbReference type="Pfam" id="PF00560">
    <property type="entry name" value="LRR_1"/>
    <property type="match status" value="2"/>
</dbReference>
<keyword evidence="3" id="KW-0433">Leucine-rich repeat</keyword>
<sequence>MIPQEIDNLNQLESIDLSSNHLSGEIPQSISGLSILGNLNLSYNNFMGKIPSGIQLQSFTNLSYIGNPNLCGPPLTKKCSQVDKSNDIKPKGEDNNDEDKSEVHWWS</sequence>
<evidence type="ECO:0000256" key="10">
    <source>
        <dbReference type="ARBA" id="ARBA00023180"/>
    </source>
</evidence>
<dbReference type="Proteomes" id="UP000188354">
    <property type="component" value="Chromosome LG11"/>
</dbReference>
<dbReference type="AlphaFoldDB" id="A0A4P1R5C0"/>
<dbReference type="PANTHER" id="PTHR48063">
    <property type="entry name" value="LRR RECEPTOR-LIKE KINASE"/>
    <property type="match status" value="1"/>
</dbReference>
<evidence type="ECO:0000256" key="11">
    <source>
        <dbReference type="SAM" id="MobiDB-lite"/>
    </source>
</evidence>
<dbReference type="Gene3D" id="3.80.10.10">
    <property type="entry name" value="Ribonuclease Inhibitor"/>
    <property type="match status" value="1"/>
</dbReference>
<keyword evidence="13" id="KW-1185">Reference proteome</keyword>
<organism evidence="12 13">
    <name type="scientific">Lupinus angustifolius</name>
    <name type="common">Narrow-leaved blue lupine</name>
    <dbReference type="NCBI Taxonomy" id="3871"/>
    <lineage>
        <taxon>Eukaryota</taxon>
        <taxon>Viridiplantae</taxon>
        <taxon>Streptophyta</taxon>
        <taxon>Embryophyta</taxon>
        <taxon>Tracheophyta</taxon>
        <taxon>Spermatophyta</taxon>
        <taxon>Magnoliopsida</taxon>
        <taxon>eudicotyledons</taxon>
        <taxon>Gunneridae</taxon>
        <taxon>Pentapetalae</taxon>
        <taxon>rosids</taxon>
        <taxon>fabids</taxon>
        <taxon>Fabales</taxon>
        <taxon>Fabaceae</taxon>
        <taxon>Papilionoideae</taxon>
        <taxon>50 kb inversion clade</taxon>
        <taxon>genistoids sensu lato</taxon>
        <taxon>core genistoids</taxon>
        <taxon>Genisteae</taxon>
        <taxon>Lupinus</taxon>
    </lineage>
</organism>
<evidence type="ECO:0008006" key="14">
    <source>
        <dbReference type="Google" id="ProtNLM"/>
    </source>
</evidence>
<dbReference type="PANTHER" id="PTHR48063:SF98">
    <property type="entry name" value="LRR RECEPTOR-LIKE SERINE_THREONINE-PROTEIN KINASE FLS2"/>
    <property type="match status" value="1"/>
</dbReference>
<evidence type="ECO:0000256" key="1">
    <source>
        <dbReference type="ARBA" id="ARBA00004479"/>
    </source>
</evidence>
<dbReference type="InterPro" id="IPR046956">
    <property type="entry name" value="RLP23-like"/>
</dbReference>
<keyword evidence="6" id="KW-0677">Repeat</keyword>
<evidence type="ECO:0000256" key="9">
    <source>
        <dbReference type="ARBA" id="ARBA00023170"/>
    </source>
</evidence>
<dbReference type="Gramene" id="OIW01483">
    <property type="protein sequence ID" value="OIW01483"/>
    <property type="gene ID" value="TanjilG_19409"/>
</dbReference>
<feature type="region of interest" description="Disordered" evidence="11">
    <location>
        <begin position="81"/>
        <end position="107"/>
    </location>
</feature>
<dbReference type="InterPro" id="IPR001611">
    <property type="entry name" value="Leu-rich_rpt"/>
</dbReference>
<evidence type="ECO:0000256" key="8">
    <source>
        <dbReference type="ARBA" id="ARBA00023136"/>
    </source>
</evidence>
<keyword evidence="9" id="KW-0675">Receptor</keyword>
<proteinExistence type="predicted"/>
<evidence type="ECO:0000256" key="6">
    <source>
        <dbReference type="ARBA" id="ARBA00022737"/>
    </source>
</evidence>
<evidence type="ECO:0000256" key="5">
    <source>
        <dbReference type="ARBA" id="ARBA00022729"/>
    </source>
</evidence>
<evidence type="ECO:0000256" key="3">
    <source>
        <dbReference type="ARBA" id="ARBA00022614"/>
    </source>
</evidence>
<keyword evidence="4" id="KW-0812">Transmembrane</keyword>
<evidence type="ECO:0000313" key="13">
    <source>
        <dbReference type="Proteomes" id="UP000188354"/>
    </source>
</evidence>
<keyword evidence="7" id="KW-1133">Transmembrane helix</keyword>
<dbReference type="GO" id="GO:0016020">
    <property type="term" value="C:membrane"/>
    <property type="evidence" value="ECO:0007669"/>
    <property type="project" value="UniProtKB-SubCell"/>
</dbReference>
<name>A0A4P1R5C0_LUPAN</name>
<keyword evidence="8" id="KW-0472">Membrane</keyword>
<evidence type="ECO:0000313" key="12">
    <source>
        <dbReference type="EMBL" id="OIW01483.1"/>
    </source>
</evidence>